<dbReference type="EMBL" id="BTSY01000001">
    <property type="protein sequence ID" value="GMT09629.1"/>
    <property type="molecule type" value="Genomic_DNA"/>
</dbReference>
<evidence type="ECO:0000256" key="1">
    <source>
        <dbReference type="SAM" id="MobiDB-lite"/>
    </source>
</evidence>
<feature type="compositionally biased region" description="Pro residues" evidence="1">
    <location>
        <begin position="162"/>
        <end position="174"/>
    </location>
</feature>
<feature type="region of interest" description="Disordered" evidence="1">
    <location>
        <begin position="261"/>
        <end position="287"/>
    </location>
</feature>
<keyword evidence="2" id="KW-0732">Signal</keyword>
<gene>
    <name evidence="3" type="ORF">PFISCL1PPCAC_926</name>
</gene>
<proteinExistence type="predicted"/>
<dbReference type="AlphaFoldDB" id="A0AAV5UTF4"/>
<evidence type="ECO:0000256" key="2">
    <source>
        <dbReference type="SAM" id="SignalP"/>
    </source>
</evidence>
<feature type="non-terminal residue" evidence="3">
    <location>
        <position position="422"/>
    </location>
</feature>
<reference evidence="3" key="1">
    <citation type="submission" date="2023-10" db="EMBL/GenBank/DDBJ databases">
        <title>Genome assembly of Pristionchus species.</title>
        <authorList>
            <person name="Yoshida K."/>
            <person name="Sommer R.J."/>
        </authorList>
    </citation>
    <scope>NUCLEOTIDE SEQUENCE</scope>
    <source>
        <strain evidence="3">RS5133</strain>
    </source>
</reference>
<organism evidence="3 4">
    <name type="scientific">Pristionchus fissidentatus</name>
    <dbReference type="NCBI Taxonomy" id="1538716"/>
    <lineage>
        <taxon>Eukaryota</taxon>
        <taxon>Metazoa</taxon>
        <taxon>Ecdysozoa</taxon>
        <taxon>Nematoda</taxon>
        <taxon>Chromadorea</taxon>
        <taxon>Rhabditida</taxon>
        <taxon>Rhabditina</taxon>
        <taxon>Diplogasteromorpha</taxon>
        <taxon>Diplogasteroidea</taxon>
        <taxon>Neodiplogasteridae</taxon>
        <taxon>Pristionchus</taxon>
    </lineage>
</organism>
<feature type="chain" id="PRO_5043887740" evidence="2">
    <location>
        <begin position="22"/>
        <end position="422"/>
    </location>
</feature>
<accession>A0AAV5UTF4</accession>
<evidence type="ECO:0000313" key="3">
    <source>
        <dbReference type="EMBL" id="GMT09629.1"/>
    </source>
</evidence>
<feature type="non-terminal residue" evidence="3">
    <location>
        <position position="1"/>
    </location>
</feature>
<feature type="signal peptide" evidence="2">
    <location>
        <begin position="1"/>
        <end position="21"/>
    </location>
</feature>
<feature type="region of interest" description="Disordered" evidence="1">
    <location>
        <begin position="116"/>
        <end position="174"/>
    </location>
</feature>
<name>A0AAV5UTF4_9BILA</name>
<protein>
    <submittedName>
        <fullName evidence="3">Uncharacterized protein</fullName>
    </submittedName>
</protein>
<feature type="compositionally biased region" description="Low complexity" evidence="1">
    <location>
        <begin position="133"/>
        <end position="154"/>
    </location>
</feature>
<comment type="caution">
    <text evidence="3">The sequence shown here is derived from an EMBL/GenBank/DDBJ whole genome shotgun (WGS) entry which is preliminary data.</text>
</comment>
<feature type="region of interest" description="Disordered" evidence="1">
    <location>
        <begin position="378"/>
        <end position="397"/>
    </location>
</feature>
<evidence type="ECO:0000313" key="4">
    <source>
        <dbReference type="Proteomes" id="UP001432322"/>
    </source>
</evidence>
<dbReference type="Proteomes" id="UP001432322">
    <property type="component" value="Unassembled WGS sequence"/>
</dbReference>
<sequence>LQRWFLVAMRLFPLFLPVLLAATDTTNTILSLPAPRLRTSVAVDSNELIDEGSSAEFAQPRSRKRARSVATHVDSSKEDVKVYSTNLHGSRTRFLKNKLLDNLNKYFGEDTGALEILSGESNDPPPEGTWNNAAQPQQQQLQQPQQPQQQWAPPMTDAWQQAPPPHQMIPRAVPPPTANPWLTWTTAAPVFPTFLQPPMPPQPQQQNHQPEQLHYPTLIPPPQMPHLDSRQLHHAAGRSPHFDERMGQWKREPKSRIVKPNTSVWERSAERTSSKTGMAGDTSGETIPQKLSTTQRVTRKRKRGESMTKDTMETIRNWRNRLYKAFKRHEGNNHNDMTPTRISRLLPNNTSGGGNELFEFSNATPLVADKNLQVLKSRDQSPDHMSRFGPTTYGMDPSGKIAPIFGMERERYQFSHQPHEPV</sequence>
<keyword evidence="4" id="KW-1185">Reference proteome</keyword>